<evidence type="ECO:0000313" key="2">
    <source>
        <dbReference type="Proteomes" id="UP000006038"/>
    </source>
</evidence>
<accession>J3MZ50</accession>
<reference evidence="1" key="1">
    <citation type="journal article" date="2013" name="Nat. Commun.">
        <title>Whole-genome sequencing of Oryza brachyantha reveals mechanisms underlying Oryza genome evolution.</title>
        <authorList>
            <person name="Chen J."/>
            <person name="Huang Q."/>
            <person name="Gao D."/>
            <person name="Wang J."/>
            <person name="Lang Y."/>
            <person name="Liu T."/>
            <person name="Li B."/>
            <person name="Bai Z."/>
            <person name="Luis Goicoechea J."/>
            <person name="Liang C."/>
            <person name="Chen C."/>
            <person name="Zhang W."/>
            <person name="Sun S."/>
            <person name="Liao Y."/>
            <person name="Zhang X."/>
            <person name="Yang L."/>
            <person name="Song C."/>
            <person name="Wang M."/>
            <person name="Shi J."/>
            <person name="Liu G."/>
            <person name="Liu J."/>
            <person name="Zhou H."/>
            <person name="Zhou W."/>
            <person name="Yu Q."/>
            <person name="An N."/>
            <person name="Chen Y."/>
            <person name="Cai Q."/>
            <person name="Wang B."/>
            <person name="Liu B."/>
            <person name="Min J."/>
            <person name="Huang Y."/>
            <person name="Wu H."/>
            <person name="Li Z."/>
            <person name="Zhang Y."/>
            <person name="Yin Y."/>
            <person name="Song W."/>
            <person name="Jiang J."/>
            <person name="Jackson S.A."/>
            <person name="Wing R.A."/>
            <person name="Wang J."/>
            <person name="Chen M."/>
        </authorList>
    </citation>
    <scope>NUCLEOTIDE SEQUENCE [LARGE SCALE GENOMIC DNA]</scope>
    <source>
        <strain evidence="1">cv. IRGC 101232</strain>
    </source>
</reference>
<keyword evidence="2" id="KW-1185">Reference proteome</keyword>
<dbReference type="EnsemblPlants" id="OB09G22790.1">
    <property type="protein sequence ID" value="OB09G22790.1"/>
    <property type="gene ID" value="OB09G22790"/>
</dbReference>
<dbReference type="AlphaFoldDB" id="J3MZ50"/>
<dbReference type="HOGENOM" id="CLU_2712218_0_0_1"/>
<dbReference type="OMA" id="YHAFSCA"/>
<proteinExistence type="predicted"/>
<protein>
    <submittedName>
        <fullName evidence="1">Uncharacterized protein</fullName>
    </submittedName>
</protein>
<sequence length="73" mass="8848">HYIYTYTRIIQLNLSDAKERESMYHAFSCAKNYIEQVAKLRKIKRIGEASIRCQRSSPLRTRRPLWFRIFLLV</sequence>
<dbReference type="Proteomes" id="UP000006038">
    <property type="component" value="Chromosome 9"/>
</dbReference>
<name>J3MZ50_ORYBR</name>
<organism evidence="1">
    <name type="scientific">Oryza brachyantha</name>
    <name type="common">malo sina</name>
    <dbReference type="NCBI Taxonomy" id="4533"/>
    <lineage>
        <taxon>Eukaryota</taxon>
        <taxon>Viridiplantae</taxon>
        <taxon>Streptophyta</taxon>
        <taxon>Embryophyta</taxon>
        <taxon>Tracheophyta</taxon>
        <taxon>Spermatophyta</taxon>
        <taxon>Magnoliopsida</taxon>
        <taxon>Liliopsida</taxon>
        <taxon>Poales</taxon>
        <taxon>Poaceae</taxon>
        <taxon>BOP clade</taxon>
        <taxon>Oryzoideae</taxon>
        <taxon>Oryzeae</taxon>
        <taxon>Oryzinae</taxon>
        <taxon>Oryza</taxon>
    </lineage>
</organism>
<evidence type="ECO:0000313" key="1">
    <source>
        <dbReference type="EnsemblPlants" id="OB09G22790.1"/>
    </source>
</evidence>
<reference evidence="1" key="2">
    <citation type="submission" date="2013-04" db="UniProtKB">
        <authorList>
            <consortium name="EnsemblPlants"/>
        </authorList>
    </citation>
    <scope>IDENTIFICATION</scope>
</reference>
<dbReference type="Gramene" id="OB09G22790.1">
    <property type="protein sequence ID" value="OB09G22790.1"/>
    <property type="gene ID" value="OB09G22790"/>
</dbReference>